<comment type="function">
    <text evidence="2">May be involved in the turnover of nuclear polyadenylated (pA+) RNA.</text>
</comment>
<keyword evidence="1 3" id="KW-0694">RNA-binding</keyword>
<evidence type="ECO:0000259" key="7">
    <source>
        <dbReference type="PROSITE" id="PS50103"/>
    </source>
</evidence>
<evidence type="ECO:0000313" key="8">
    <source>
        <dbReference type="EMBL" id="KAK2613407.1"/>
    </source>
</evidence>
<dbReference type="EMBL" id="JAUJFL010000001">
    <property type="protein sequence ID" value="KAK2613407.1"/>
    <property type="molecule type" value="Genomic_DNA"/>
</dbReference>
<evidence type="ECO:0000313" key="9">
    <source>
        <dbReference type="Proteomes" id="UP001265746"/>
    </source>
</evidence>
<dbReference type="InterPro" id="IPR000504">
    <property type="entry name" value="RRM_dom"/>
</dbReference>
<dbReference type="CDD" id="cd12257">
    <property type="entry name" value="RRM1_RBM26_like"/>
    <property type="match status" value="1"/>
</dbReference>
<dbReference type="Pfam" id="PF00076">
    <property type="entry name" value="RRM_1"/>
    <property type="match status" value="1"/>
</dbReference>
<dbReference type="SMART" id="SM00360">
    <property type="entry name" value="RRM"/>
    <property type="match status" value="1"/>
</dbReference>
<feature type="compositionally biased region" description="Acidic residues" evidence="5">
    <location>
        <begin position="831"/>
        <end position="842"/>
    </location>
</feature>
<keyword evidence="4" id="KW-0862">Zinc</keyword>
<dbReference type="InterPro" id="IPR035979">
    <property type="entry name" value="RBD_domain_sf"/>
</dbReference>
<feature type="compositionally biased region" description="Low complexity" evidence="5">
    <location>
        <begin position="356"/>
        <end position="370"/>
    </location>
</feature>
<evidence type="ECO:0000256" key="5">
    <source>
        <dbReference type="SAM" id="MobiDB-lite"/>
    </source>
</evidence>
<dbReference type="GO" id="GO:0005634">
    <property type="term" value="C:nucleus"/>
    <property type="evidence" value="ECO:0007669"/>
    <property type="project" value="TreeGrafter"/>
</dbReference>
<keyword evidence="9" id="KW-1185">Reference proteome</keyword>
<organism evidence="8 9">
    <name type="scientific">Phomopsis amygdali</name>
    <name type="common">Fusicoccum amygdali</name>
    <dbReference type="NCBI Taxonomy" id="1214568"/>
    <lineage>
        <taxon>Eukaryota</taxon>
        <taxon>Fungi</taxon>
        <taxon>Dikarya</taxon>
        <taxon>Ascomycota</taxon>
        <taxon>Pezizomycotina</taxon>
        <taxon>Sordariomycetes</taxon>
        <taxon>Sordariomycetidae</taxon>
        <taxon>Diaporthales</taxon>
        <taxon>Diaporthaceae</taxon>
        <taxon>Diaporthe</taxon>
    </lineage>
</organism>
<feature type="region of interest" description="Disordered" evidence="5">
    <location>
        <begin position="607"/>
        <end position="626"/>
    </location>
</feature>
<feature type="compositionally biased region" description="Polar residues" evidence="5">
    <location>
        <begin position="332"/>
        <end position="350"/>
    </location>
</feature>
<sequence>MLFPEEDSPLLKAWIVKRLENTSDADADVLADFVLALLHHDDGSEDLKSKCMSEMGNFLTEDPSSFVNDLFEIIQYRSYVPGAAPPPKAVPAAAPPPALPSLGAPSTDQPVIPTGPGGGNARKRGFQERGDFDAPTGRDQFQGGRPYKQPRRGGGRRGYVDPDRPQPMSPDQYPFQNTSSSFAQPGQVPQMPQFDPSNPLEAMRQLQQISQQMGLSMQPFADYSQQHSGFQQNTAPQQGKKGRCWDFDRKGFCPRGLKCKFDHSTGPEPVYSLPTPQLSGQIQLPGEGWSVSRFPSTPIKTEEPGSSHDFFATPVGVNPFFVFSNDYFNPPTLTQQAEYDPNSATMSQPQQPAPFQGNGHPNQNRNQRQGQQRRKTGQARAPFSAEGPVYDRSQTKVVVESIPEENFDEDQVRNFFAQFGNVEEVTMMAYKRLAIVKYDNWASANAAYKSPKVIFDNRFVKVYWYKEEKHGDVANGGNGANGFKNGHSASSGKREESADVKMEEIDMEEFTRKQEEAQKLHEEKMAKIREIEKQREELEKKQKELQAKQAAEKQRLLEKLAGSRKNSNEVGAGGGDAAAEGKGGEASKTEALKATLEKLRGEAAALGIDPNAQQDDSSAISTPYVPSYGRGGRGGYYRGRGAYAPRGSFRGGARGGRGNFHAAYAAFSLDNRPKTVAISGLDFSAPEKDEALRRHLFVHGEGVAEIQTTPTVTHVSFGDRKSAEAFYNSVKNNKIPGINDGPVELSWVAGAAAPLPGSTTSNVDLANGGPGDGPTDGGGLDSAMGDADGGDDNNQHHHGGDGKADQDGAAGENQQHAQQQQEPGEAKAEVDYDVAGENEWDE</sequence>
<feature type="compositionally biased region" description="Polar residues" evidence="5">
    <location>
        <begin position="174"/>
        <end position="184"/>
    </location>
</feature>
<feature type="zinc finger region" description="C3H1-type" evidence="4">
    <location>
        <begin position="238"/>
        <end position="266"/>
    </location>
</feature>
<evidence type="ECO:0000256" key="4">
    <source>
        <dbReference type="PROSITE-ProRule" id="PRU00723"/>
    </source>
</evidence>
<dbReference type="FunFam" id="3.30.70.330:FF:000647">
    <property type="entry name" value="CCCH zinc finger and RRM domain protein"/>
    <property type="match status" value="1"/>
</dbReference>
<dbReference type="InterPro" id="IPR045137">
    <property type="entry name" value="RBM26/27"/>
</dbReference>
<comment type="caution">
    <text evidence="8">The sequence shown here is derived from an EMBL/GenBank/DDBJ whole genome shotgun (WGS) entry which is preliminary data.</text>
</comment>
<reference evidence="8" key="1">
    <citation type="submission" date="2023-06" db="EMBL/GenBank/DDBJ databases">
        <authorList>
            <person name="Noh H."/>
        </authorList>
    </citation>
    <scope>NUCLEOTIDE SEQUENCE</scope>
    <source>
        <strain evidence="8">DUCC20226</strain>
    </source>
</reference>
<keyword evidence="4" id="KW-0479">Metal-binding</keyword>
<dbReference type="AlphaFoldDB" id="A0AAD9SPC4"/>
<feature type="domain" description="C3H1-type" evidence="7">
    <location>
        <begin position="238"/>
        <end position="266"/>
    </location>
</feature>
<name>A0AAD9SPC4_PHOAM</name>
<dbReference type="PANTHER" id="PTHR14398:SF0">
    <property type="entry name" value="ZINC FINGER PROTEIN SWM"/>
    <property type="match status" value="1"/>
</dbReference>
<dbReference type="GO" id="GO:0008270">
    <property type="term" value="F:zinc ion binding"/>
    <property type="evidence" value="ECO:0007669"/>
    <property type="project" value="UniProtKB-KW"/>
</dbReference>
<gene>
    <name evidence="8" type="ORF">N8I77_000325</name>
</gene>
<feature type="compositionally biased region" description="Polar residues" evidence="5">
    <location>
        <begin position="611"/>
        <end position="621"/>
    </location>
</feature>
<protein>
    <recommendedName>
        <fullName evidence="10">CCCH zinc finger and RRM domain-containing protein</fullName>
    </recommendedName>
</protein>
<evidence type="ECO:0000256" key="3">
    <source>
        <dbReference type="PROSITE-ProRule" id="PRU00176"/>
    </source>
</evidence>
<proteinExistence type="predicted"/>
<dbReference type="Pfam" id="PF01480">
    <property type="entry name" value="PWI"/>
    <property type="match status" value="1"/>
</dbReference>
<dbReference type="PANTHER" id="PTHR14398">
    <property type="entry name" value="RNA RECOGNITION RRM/RNP DOMAIN"/>
    <property type="match status" value="1"/>
</dbReference>
<dbReference type="Gene3D" id="1.20.1390.10">
    <property type="entry name" value="PWI domain"/>
    <property type="match status" value="1"/>
</dbReference>
<dbReference type="Pfam" id="PF00642">
    <property type="entry name" value="zf-CCCH"/>
    <property type="match status" value="1"/>
</dbReference>
<dbReference type="Gene3D" id="3.30.70.330">
    <property type="match status" value="1"/>
</dbReference>
<dbReference type="Proteomes" id="UP001265746">
    <property type="component" value="Unassembled WGS sequence"/>
</dbReference>
<dbReference type="InterPro" id="IPR012677">
    <property type="entry name" value="Nucleotide-bd_a/b_plait_sf"/>
</dbReference>
<dbReference type="InterPro" id="IPR000571">
    <property type="entry name" value="Znf_CCCH"/>
</dbReference>
<feature type="region of interest" description="Disordered" evidence="5">
    <location>
        <begin position="559"/>
        <end position="588"/>
    </location>
</feature>
<evidence type="ECO:0000256" key="2">
    <source>
        <dbReference type="ARBA" id="ARBA00043866"/>
    </source>
</evidence>
<feature type="region of interest" description="Disordered" evidence="5">
    <location>
        <begin position="85"/>
        <end position="196"/>
    </location>
</feature>
<evidence type="ECO:0008006" key="10">
    <source>
        <dbReference type="Google" id="ProtNLM"/>
    </source>
</evidence>
<feature type="compositionally biased region" description="Gly residues" evidence="5">
    <location>
        <begin position="768"/>
        <end position="780"/>
    </location>
</feature>
<feature type="domain" description="RRM" evidence="6">
    <location>
        <begin position="395"/>
        <end position="467"/>
    </location>
</feature>
<feature type="region of interest" description="Disordered" evidence="5">
    <location>
        <begin position="759"/>
        <end position="842"/>
    </location>
</feature>
<feature type="compositionally biased region" description="Basic and acidic residues" evidence="5">
    <location>
        <begin position="793"/>
        <end position="806"/>
    </location>
</feature>
<keyword evidence="4" id="KW-0863">Zinc-finger</keyword>
<dbReference type="CDD" id="cd22249">
    <property type="entry name" value="UDM1_RNF168_RNF169-like"/>
    <property type="match status" value="1"/>
</dbReference>
<dbReference type="InterPro" id="IPR002483">
    <property type="entry name" value="PWI_dom"/>
</dbReference>
<evidence type="ECO:0000256" key="1">
    <source>
        <dbReference type="ARBA" id="ARBA00022884"/>
    </source>
</evidence>
<accession>A0AAD9SPC4</accession>
<dbReference type="GO" id="GO:0003723">
    <property type="term" value="F:RNA binding"/>
    <property type="evidence" value="ECO:0007669"/>
    <property type="project" value="UniProtKB-UniRule"/>
</dbReference>
<evidence type="ECO:0000259" key="6">
    <source>
        <dbReference type="PROSITE" id="PS50102"/>
    </source>
</evidence>
<feature type="compositionally biased region" description="Low complexity" evidence="5">
    <location>
        <begin position="807"/>
        <end position="823"/>
    </location>
</feature>
<feature type="compositionally biased region" description="Pro residues" evidence="5">
    <location>
        <begin position="85"/>
        <end position="99"/>
    </location>
</feature>
<dbReference type="PROSITE" id="PS50103">
    <property type="entry name" value="ZF_C3H1"/>
    <property type="match status" value="1"/>
</dbReference>
<dbReference type="SUPFAM" id="SSF54928">
    <property type="entry name" value="RNA-binding domain, RBD"/>
    <property type="match status" value="1"/>
</dbReference>
<feature type="region of interest" description="Disordered" evidence="5">
    <location>
        <begin position="332"/>
        <end position="387"/>
    </location>
</feature>
<feature type="region of interest" description="Disordered" evidence="5">
    <location>
        <begin position="476"/>
        <end position="498"/>
    </location>
</feature>
<dbReference type="PROSITE" id="PS50102">
    <property type="entry name" value="RRM"/>
    <property type="match status" value="1"/>
</dbReference>